<dbReference type="Pfam" id="PF02452">
    <property type="entry name" value="PemK_toxin"/>
    <property type="match status" value="1"/>
</dbReference>
<evidence type="ECO:0000313" key="3">
    <source>
        <dbReference type="EMBL" id="MFL0198761.1"/>
    </source>
</evidence>
<gene>
    <name evidence="3" type="ORF">ACJDU8_24870</name>
</gene>
<accession>A0ABW8SSI5</accession>
<dbReference type="Proteomes" id="UP001623660">
    <property type="component" value="Unassembled WGS sequence"/>
</dbReference>
<comment type="similarity">
    <text evidence="1">Belongs to the PemK/MazF family.</text>
</comment>
<evidence type="ECO:0000256" key="1">
    <source>
        <dbReference type="ARBA" id="ARBA00007521"/>
    </source>
</evidence>
<keyword evidence="4" id="KW-1185">Reference proteome</keyword>
<dbReference type="Gene3D" id="2.30.30.110">
    <property type="match status" value="1"/>
</dbReference>
<evidence type="ECO:0000313" key="4">
    <source>
        <dbReference type="Proteomes" id="UP001623660"/>
    </source>
</evidence>
<dbReference type="EMBL" id="JBJHZX010000089">
    <property type="protein sequence ID" value="MFL0198761.1"/>
    <property type="molecule type" value="Genomic_DNA"/>
</dbReference>
<name>A0ABW8SSI5_9CLOT</name>
<dbReference type="RefSeq" id="WP_406794875.1">
    <property type="nucleotide sequence ID" value="NZ_JBJHZX010000089.1"/>
</dbReference>
<proteinExistence type="inferred from homology"/>
<evidence type="ECO:0000256" key="2">
    <source>
        <dbReference type="ARBA" id="ARBA00022649"/>
    </source>
</evidence>
<keyword evidence="2" id="KW-1277">Toxin-antitoxin system</keyword>
<dbReference type="InterPro" id="IPR003477">
    <property type="entry name" value="PemK-like"/>
</dbReference>
<protein>
    <submittedName>
        <fullName evidence="3">Type II toxin-antitoxin system PemK/MazF family toxin</fullName>
    </submittedName>
</protein>
<organism evidence="3 4">
    <name type="scientific">Candidatus Clostridium eludens</name>
    <dbReference type="NCBI Taxonomy" id="3381663"/>
    <lineage>
        <taxon>Bacteria</taxon>
        <taxon>Bacillati</taxon>
        <taxon>Bacillota</taxon>
        <taxon>Clostridia</taxon>
        <taxon>Eubacteriales</taxon>
        <taxon>Clostridiaceae</taxon>
        <taxon>Clostridium</taxon>
    </lineage>
</organism>
<dbReference type="SUPFAM" id="SSF50118">
    <property type="entry name" value="Cell growth inhibitor/plasmid maintenance toxic component"/>
    <property type="match status" value="1"/>
</dbReference>
<sequence length="101" mass="11847">MRFSDIKERYLYYVNFDPVKKCEFDGNHLTVVLKKNNDKKTAIVVPLTSKENGVGKNKLLIPTIEDLPERLKGDKSFAVYDQVRSMNFSRFQPIYKEKGYH</sequence>
<comment type="caution">
    <text evidence="3">The sequence shown here is derived from an EMBL/GenBank/DDBJ whole genome shotgun (WGS) entry which is preliminary data.</text>
</comment>
<dbReference type="InterPro" id="IPR011067">
    <property type="entry name" value="Plasmid_toxin/cell-grow_inhib"/>
</dbReference>
<reference evidence="3 4" key="1">
    <citation type="submission" date="2024-11" db="EMBL/GenBank/DDBJ databases">
        <authorList>
            <person name="Heng Y.C."/>
            <person name="Lim A.C.H."/>
            <person name="Lee J.K.Y."/>
            <person name="Kittelmann S."/>
        </authorList>
    </citation>
    <scope>NUCLEOTIDE SEQUENCE [LARGE SCALE GENOMIC DNA]</scope>
    <source>
        <strain evidence="3 4">WILCCON 0269</strain>
    </source>
</reference>